<gene>
    <name evidence="1" type="ORF">R1flu_007810</name>
</gene>
<accession>A0ABD1YZW8</accession>
<dbReference type="AlphaFoldDB" id="A0ABD1YZW8"/>
<proteinExistence type="predicted"/>
<evidence type="ECO:0000313" key="1">
    <source>
        <dbReference type="EMBL" id="KAL2636331.1"/>
    </source>
</evidence>
<protein>
    <submittedName>
        <fullName evidence="1">Uncharacterized protein</fullName>
    </submittedName>
</protein>
<sequence>MTIRSYECNAAAYGKQIYFEPLPGVSIFVRSRPAAKETATPVPRPLGPLMVNVESRLPTAELTSAETATVILWSWLEMPRSILLVHEGSALGAAAQSLQLTAVSLSTCQEWSLTLVQSGWTTGLSASYFDDLSNA</sequence>
<reference evidence="1 2" key="1">
    <citation type="submission" date="2024-09" db="EMBL/GenBank/DDBJ databases">
        <title>Chromosome-scale assembly of Riccia fluitans.</title>
        <authorList>
            <person name="Paukszto L."/>
            <person name="Sawicki J."/>
            <person name="Karawczyk K."/>
            <person name="Piernik-Szablinska J."/>
            <person name="Szczecinska M."/>
            <person name="Mazdziarz M."/>
        </authorList>
    </citation>
    <scope>NUCLEOTIDE SEQUENCE [LARGE SCALE GENOMIC DNA]</scope>
    <source>
        <strain evidence="1">Rf_01</strain>
        <tissue evidence="1">Aerial parts of the thallus</tissue>
    </source>
</reference>
<name>A0ABD1YZW8_9MARC</name>
<keyword evidence="2" id="KW-1185">Reference proteome</keyword>
<evidence type="ECO:0000313" key="2">
    <source>
        <dbReference type="Proteomes" id="UP001605036"/>
    </source>
</evidence>
<dbReference type="EMBL" id="JBHFFA010000003">
    <property type="protein sequence ID" value="KAL2636331.1"/>
    <property type="molecule type" value="Genomic_DNA"/>
</dbReference>
<organism evidence="1 2">
    <name type="scientific">Riccia fluitans</name>
    <dbReference type="NCBI Taxonomy" id="41844"/>
    <lineage>
        <taxon>Eukaryota</taxon>
        <taxon>Viridiplantae</taxon>
        <taxon>Streptophyta</taxon>
        <taxon>Embryophyta</taxon>
        <taxon>Marchantiophyta</taxon>
        <taxon>Marchantiopsida</taxon>
        <taxon>Marchantiidae</taxon>
        <taxon>Marchantiales</taxon>
        <taxon>Ricciaceae</taxon>
        <taxon>Riccia</taxon>
    </lineage>
</organism>
<dbReference type="Proteomes" id="UP001605036">
    <property type="component" value="Unassembled WGS sequence"/>
</dbReference>
<comment type="caution">
    <text evidence="1">The sequence shown here is derived from an EMBL/GenBank/DDBJ whole genome shotgun (WGS) entry which is preliminary data.</text>
</comment>